<dbReference type="EMBL" id="JAGQHS010000304">
    <property type="protein sequence ID" value="MCA9759290.1"/>
    <property type="molecule type" value="Genomic_DNA"/>
</dbReference>
<protein>
    <submittedName>
        <fullName evidence="3">Sigma-70 family RNA polymerase sigma factor</fullName>
    </submittedName>
</protein>
<comment type="caution">
    <text evidence="3">The sequence shown here is derived from an EMBL/GenBank/DDBJ whole genome shotgun (WGS) entry which is preliminary data.</text>
</comment>
<organism evidence="3 4">
    <name type="scientific">Eiseniibacteriota bacterium</name>
    <dbReference type="NCBI Taxonomy" id="2212470"/>
    <lineage>
        <taxon>Bacteria</taxon>
        <taxon>Candidatus Eiseniibacteriota</taxon>
    </lineage>
</organism>
<evidence type="ECO:0000259" key="2">
    <source>
        <dbReference type="Pfam" id="PF07638"/>
    </source>
</evidence>
<dbReference type="SUPFAM" id="SSF88659">
    <property type="entry name" value="Sigma3 and sigma4 domains of RNA polymerase sigma factors"/>
    <property type="match status" value="1"/>
</dbReference>
<feature type="compositionally biased region" description="Basic and acidic residues" evidence="1">
    <location>
        <begin position="1"/>
        <end position="27"/>
    </location>
</feature>
<dbReference type="Pfam" id="PF07638">
    <property type="entry name" value="Sigma70_ECF"/>
    <property type="match status" value="1"/>
</dbReference>
<accession>A0A956SG16</accession>
<gene>
    <name evidence="3" type="ORF">KDA27_26090</name>
</gene>
<name>A0A956SG16_UNCEI</name>
<evidence type="ECO:0000313" key="4">
    <source>
        <dbReference type="Proteomes" id="UP000739538"/>
    </source>
</evidence>
<dbReference type="AlphaFoldDB" id="A0A956SG16"/>
<sequence>MTDDAMSHRPDSADDHVSDESREHEPVDPDAVDSDEDLEVDVFPNPMADEIFRALYDDLRAIAHVYFRRERDGHTLEPTAVVHEAYLRFRKRRMKENLGRTDLLAILSRMLRNYLIDYHRRHTSEKRGGKLVRTTLVTDIADSPFHVIDFLALDQALDALEKEPQGERRLRGVLFKYMAGLTFEEIGPILGISASRARDDWSFSRAFLGAHLMD</sequence>
<evidence type="ECO:0000256" key="1">
    <source>
        <dbReference type="SAM" id="MobiDB-lite"/>
    </source>
</evidence>
<dbReference type="GO" id="GO:0006352">
    <property type="term" value="P:DNA-templated transcription initiation"/>
    <property type="evidence" value="ECO:0007669"/>
    <property type="project" value="InterPro"/>
</dbReference>
<evidence type="ECO:0000313" key="3">
    <source>
        <dbReference type="EMBL" id="MCA9759290.1"/>
    </source>
</evidence>
<dbReference type="InterPro" id="IPR014284">
    <property type="entry name" value="RNA_pol_sigma-70_dom"/>
</dbReference>
<feature type="region of interest" description="Disordered" evidence="1">
    <location>
        <begin position="1"/>
        <end position="37"/>
    </location>
</feature>
<feature type="domain" description="RNA polymerase sigma-70 ECF-like HTH" evidence="2">
    <location>
        <begin position="48"/>
        <end position="213"/>
    </location>
</feature>
<dbReference type="NCBIfam" id="TIGR02937">
    <property type="entry name" value="sigma70-ECF"/>
    <property type="match status" value="1"/>
</dbReference>
<feature type="compositionally biased region" description="Acidic residues" evidence="1">
    <location>
        <begin position="28"/>
        <end position="37"/>
    </location>
</feature>
<dbReference type="InterPro" id="IPR053812">
    <property type="entry name" value="HTH_Sigma70_ECF-like"/>
</dbReference>
<proteinExistence type="predicted"/>
<reference evidence="3" key="2">
    <citation type="journal article" date="2021" name="Microbiome">
        <title>Successional dynamics and alternative stable states in a saline activated sludge microbial community over 9 years.</title>
        <authorList>
            <person name="Wang Y."/>
            <person name="Ye J."/>
            <person name="Ju F."/>
            <person name="Liu L."/>
            <person name="Boyd J.A."/>
            <person name="Deng Y."/>
            <person name="Parks D.H."/>
            <person name="Jiang X."/>
            <person name="Yin X."/>
            <person name="Woodcroft B.J."/>
            <person name="Tyson G.W."/>
            <person name="Hugenholtz P."/>
            <person name="Polz M.F."/>
            <person name="Zhang T."/>
        </authorList>
    </citation>
    <scope>NUCLEOTIDE SEQUENCE</scope>
    <source>
        <strain evidence="3">HKST-UBA02</strain>
    </source>
</reference>
<dbReference type="GO" id="GO:0003700">
    <property type="term" value="F:DNA-binding transcription factor activity"/>
    <property type="evidence" value="ECO:0007669"/>
    <property type="project" value="InterPro"/>
</dbReference>
<dbReference type="Proteomes" id="UP000739538">
    <property type="component" value="Unassembled WGS sequence"/>
</dbReference>
<dbReference type="InterPro" id="IPR013324">
    <property type="entry name" value="RNA_pol_sigma_r3/r4-like"/>
</dbReference>
<reference evidence="3" key="1">
    <citation type="submission" date="2020-04" db="EMBL/GenBank/DDBJ databases">
        <authorList>
            <person name="Zhang T."/>
        </authorList>
    </citation>
    <scope>NUCLEOTIDE SEQUENCE</scope>
    <source>
        <strain evidence="3">HKST-UBA02</strain>
    </source>
</reference>